<dbReference type="InterPro" id="IPR005225">
    <property type="entry name" value="Small_GTP-bd"/>
</dbReference>
<dbReference type="InterPro" id="IPR024926">
    <property type="entry name" value="NOG1"/>
</dbReference>
<proteinExistence type="inferred from homology"/>
<evidence type="ECO:0000256" key="3">
    <source>
        <dbReference type="ARBA" id="ARBA00022741"/>
    </source>
</evidence>
<keyword evidence="3" id="KW-0547">Nucleotide-binding</keyword>
<evidence type="ECO:0000259" key="8">
    <source>
        <dbReference type="PROSITE" id="PS51710"/>
    </source>
</evidence>
<dbReference type="InterPro" id="IPR027417">
    <property type="entry name" value="P-loop_NTPase"/>
</dbReference>
<organism evidence="9 10">
    <name type="scientific">Thelohanellus kitauei</name>
    <name type="common">Myxosporean</name>
    <dbReference type="NCBI Taxonomy" id="669202"/>
    <lineage>
        <taxon>Eukaryota</taxon>
        <taxon>Metazoa</taxon>
        <taxon>Cnidaria</taxon>
        <taxon>Myxozoa</taxon>
        <taxon>Myxosporea</taxon>
        <taxon>Bivalvulida</taxon>
        <taxon>Platysporina</taxon>
        <taxon>Myxobolidae</taxon>
        <taxon>Thelohanellus</taxon>
    </lineage>
</organism>
<evidence type="ECO:0000256" key="4">
    <source>
        <dbReference type="ARBA" id="ARBA00023134"/>
    </source>
</evidence>
<keyword evidence="2 6" id="KW-0690">Ribosome biogenesis</keyword>
<evidence type="ECO:0000256" key="7">
    <source>
        <dbReference type="SAM" id="MobiDB-lite"/>
    </source>
</evidence>
<feature type="region of interest" description="Disordered" evidence="7">
    <location>
        <begin position="568"/>
        <end position="602"/>
    </location>
</feature>
<dbReference type="InterPro" id="IPR010674">
    <property type="entry name" value="NOG1_Rossman_fold_dom"/>
</dbReference>
<keyword evidence="5 6" id="KW-0539">Nucleus</keyword>
<dbReference type="AlphaFoldDB" id="A0A0C2MBC5"/>
<dbReference type="SUPFAM" id="SSF52540">
    <property type="entry name" value="P-loop containing nucleoside triphosphate hydrolases"/>
    <property type="match status" value="1"/>
</dbReference>
<dbReference type="GO" id="GO:0005525">
    <property type="term" value="F:GTP binding"/>
    <property type="evidence" value="ECO:0007669"/>
    <property type="project" value="UniProtKB-KW"/>
</dbReference>
<dbReference type="PANTHER" id="PTHR45759">
    <property type="entry name" value="NUCLEOLAR GTP-BINDING PROTEIN 1"/>
    <property type="match status" value="1"/>
</dbReference>
<dbReference type="CDD" id="cd01897">
    <property type="entry name" value="NOG"/>
    <property type="match status" value="1"/>
</dbReference>
<dbReference type="PRINTS" id="PR00326">
    <property type="entry name" value="GTP1OBG"/>
</dbReference>
<comment type="similarity">
    <text evidence="6">Belongs to the TRAFAC class OBG-HflX-like GTPase superfamily. OBG GTPase family. NOG subfamily.</text>
</comment>
<feature type="compositionally biased region" description="Basic residues" evidence="7">
    <location>
        <begin position="587"/>
        <end position="602"/>
    </location>
</feature>
<evidence type="ECO:0000256" key="1">
    <source>
        <dbReference type="ARBA" id="ARBA00004604"/>
    </source>
</evidence>
<dbReference type="Proteomes" id="UP000031668">
    <property type="component" value="Unassembled WGS sequence"/>
</dbReference>
<dbReference type="Gene3D" id="3.40.50.300">
    <property type="entry name" value="P-loop containing nucleotide triphosphate hydrolases"/>
    <property type="match status" value="1"/>
</dbReference>
<dbReference type="PIRSF" id="PIRSF038919">
    <property type="entry name" value="NOG1"/>
    <property type="match status" value="1"/>
</dbReference>
<dbReference type="EMBL" id="JWZT01004339">
    <property type="protein sequence ID" value="KII64301.1"/>
    <property type="molecule type" value="Genomic_DNA"/>
</dbReference>
<accession>A0A0C2MBC5</accession>
<dbReference type="OMA" id="XAHYAVQ"/>
<dbReference type="PROSITE" id="PS51710">
    <property type="entry name" value="G_OBG"/>
    <property type="match status" value="1"/>
</dbReference>
<protein>
    <recommendedName>
        <fullName evidence="6">Nucleolar GTP-binding protein 1</fullName>
    </recommendedName>
</protein>
<dbReference type="Pfam" id="PF17835">
    <property type="entry name" value="NOG1_N"/>
    <property type="match status" value="1"/>
</dbReference>
<evidence type="ECO:0000256" key="5">
    <source>
        <dbReference type="ARBA" id="ARBA00023242"/>
    </source>
</evidence>
<comment type="subcellular location">
    <subcellularLocation>
        <location evidence="1 6">Nucleus</location>
        <location evidence="1 6">Nucleolus</location>
    </subcellularLocation>
</comment>
<comment type="function">
    <text evidence="6">Involved in the biogenesis of the 60S ribosomal subunit.</text>
</comment>
<dbReference type="OrthoDB" id="415015at2759"/>
<keyword evidence="10" id="KW-1185">Reference proteome</keyword>
<sequence length="602" mass="69377">MDIATCRSIPSVPLCKELIDSTLSKTQRKTPTEIHKNYDIQKIRSFYMRKVKFTQQNFHDKLSQILESFPRIENIHPFYSDLFNVLYDKDHYKIALGKVNLSKSLIDNVAKEYVKLLKFGDSLFRCKTLKRIALGRMVKIIKKLEKTLAYLEEVRKHISRLPTIDPAGRTIILTGFPNVGKSSFLNKVSRADVEVEPYPFTTKSLYIGQTDYNYLRFQVIDTPGILDHPLDDRNTIEMQSITALAHLRATIIYFIDISELCGYSISDQIQLFENIKPLFQGKPVVFALNKVDVMPMDGLSQTNVDFLKKYSENYLMCPLSTLDGRGVTELLNSACDLLLVQREDKFTQSEKVQDSARLYVATPSQVNPNRLPFVPQKLIEDLAKNNKPTVVTQKQIADTMGKDYFYDERERYLINENEKYDIIPEILNGKNIADYVDSSIQQKMANLELEEKLREEAGFYNVPKWTENDIKAHLDREHITGLRMLKMDEHSIKKSTKVSLPHTVLARNEQFKSDIGKNAENTEEIEIIKVPEIDTYDDVYKNKLTQSGIDNKSLLKCKKIVKRSQIKSNLEGRAGPGDRHVYDFKPKHLNSGKRKGGKTQRR</sequence>
<dbReference type="InterPro" id="IPR006073">
    <property type="entry name" value="GTP-bd"/>
</dbReference>
<dbReference type="Pfam" id="PF08155">
    <property type="entry name" value="NOGCT"/>
    <property type="match status" value="1"/>
</dbReference>
<comment type="caution">
    <text evidence="9">The sequence shown here is derived from an EMBL/GenBank/DDBJ whole genome shotgun (WGS) entry which is preliminary data.</text>
</comment>
<keyword evidence="4" id="KW-0342">GTP-binding</keyword>
<reference evidence="9 10" key="1">
    <citation type="journal article" date="2014" name="Genome Biol. Evol.">
        <title>The genome of the myxosporean Thelohanellus kitauei shows adaptations to nutrient acquisition within its fish host.</title>
        <authorList>
            <person name="Yang Y."/>
            <person name="Xiong J."/>
            <person name="Zhou Z."/>
            <person name="Huo F."/>
            <person name="Miao W."/>
            <person name="Ran C."/>
            <person name="Liu Y."/>
            <person name="Zhang J."/>
            <person name="Feng J."/>
            <person name="Wang M."/>
            <person name="Wang M."/>
            <person name="Wang L."/>
            <person name="Yao B."/>
        </authorList>
    </citation>
    <scope>NUCLEOTIDE SEQUENCE [LARGE SCALE GENOMIC DNA]</scope>
    <source>
        <strain evidence="9">Wuqing</strain>
    </source>
</reference>
<dbReference type="GO" id="GO:0042254">
    <property type="term" value="P:ribosome biogenesis"/>
    <property type="evidence" value="ECO:0007669"/>
    <property type="project" value="UniProtKB-KW"/>
</dbReference>
<dbReference type="GO" id="GO:0005730">
    <property type="term" value="C:nucleolus"/>
    <property type="evidence" value="ECO:0007669"/>
    <property type="project" value="UniProtKB-SubCell"/>
</dbReference>
<evidence type="ECO:0000256" key="2">
    <source>
        <dbReference type="ARBA" id="ARBA00022517"/>
    </source>
</evidence>
<name>A0A0C2MBC5_THEKT</name>
<dbReference type="Gene3D" id="1.20.120.1190">
    <property type="match status" value="1"/>
</dbReference>
<dbReference type="InterPro" id="IPR041623">
    <property type="entry name" value="NOG1_N"/>
</dbReference>
<gene>
    <name evidence="9" type="ORF">RF11_02469</name>
</gene>
<dbReference type="InterPro" id="IPR012973">
    <property type="entry name" value="NOG_C"/>
</dbReference>
<dbReference type="Pfam" id="PF06858">
    <property type="entry name" value="NOG1"/>
    <property type="match status" value="1"/>
</dbReference>
<feature type="compositionally biased region" description="Basic and acidic residues" evidence="7">
    <location>
        <begin position="576"/>
        <end position="586"/>
    </location>
</feature>
<feature type="domain" description="OBG-type G" evidence="8">
    <location>
        <begin position="169"/>
        <end position="339"/>
    </location>
</feature>
<dbReference type="NCBIfam" id="TIGR00231">
    <property type="entry name" value="small_GTP"/>
    <property type="match status" value="1"/>
</dbReference>
<evidence type="ECO:0000256" key="6">
    <source>
        <dbReference type="PIRNR" id="PIRNR038919"/>
    </source>
</evidence>
<dbReference type="InterPro" id="IPR031167">
    <property type="entry name" value="G_OBG"/>
</dbReference>
<evidence type="ECO:0000313" key="9">
    <source>
        <dbReference type="EMBL" id="KII64301.1"/>
    </source>
</evidence>
<evidence type="ECO:0000313" key="10">
    <source>
        <dbReference type="Proteomes" id="UP000031668"/>
    </source>
</evidence>